<evidence type="ECO:0000256" key="1">
    <source>
        <dbReference type="SAM" id="Phobius"/>
    </source>
</evidence>
<dbReference type="InterPro" id="IPR050327">
    <property type="entry name" value="Proton-linked_MCT"/>
</dbReference>
<dbReference type="Pfam" id="PF07690">
    <property type="entry name" value="MFS_1"/>
    <property type="match status" value="1"/>
</dbReference>
<sequence>MHRSFHYADPGSLPKLKFNILCTQRDKIFRPPFKGEGLLMRAAASNGVSITMDSDRAWLVVAACCCINAFALAVIRSGAIVYVGVASTFRVTREDAAWPLCLATLFNLAAGPVSGVLARRFNICKLMRLGCLLASLSVSVSYFATGVPYLSVSLGVLHGCGLSLVALSYAVVNQNVSQYRALASGISNGGFVLGGILFPPLVQYLFDVYGTRGGLLVFGAVMLNSTAAALLTSSPYSRTPRSKAASDCTTSFHPEDAAAVLHDDECVLKRREDGSEDSSLSICLCHVSMMDQRMSLEDGRCAMASANKETSKISTKPSSNNRRWSFRQDAISVCLSFMKLPKFYIVAYTMGQLWFLSTTLLTVVVDYAVDRGIPKWEAVSLVTLITAPDLVARFTSGLATDKGVMRKSTMMAVCCVSSACSYAIIPSLASYPALAALMVVAGWCNGAAVAHIFVLAAELVDPDTFSVCLGIMNFIAAFALLERPIMIDTGDETEQYISFCEEPSGVHEIPFF</sequence>
<feature type="transmembrane region" description="Helical" evidence="1">
    <location>
        <begin position="126"/>
        <end position="144"/>
    </location>
</feature>
<keyword evidence="1" id="KW-0472">Membrane</keyword>
<comment type="caution">
    <text evidence="2">The sequence shown here is derived from an EMBL/GenBank/DDBJ whole genome shotgun (WGS) entry which is preliminary data.</text>
</comment>
<protein>
    <recommendedName>
        <fullName evidence="4">Monocarboxylate transporter</fullName>
    </recommendedName>
</protein>
<name>A0A9D4PV31_RHISA</name>
<evidence type="ECO:0008006" key="4">
    <source>
        <dbReference type="Google" id="ProtNLM"/>
    </source>
</evidence>
<dbReference type="SUPFAM" id="SSF103473">
    <property type="entry name" value="MFS general substrate transporter"/>
    <property type="match status" value="1"/>
</dbReference>
<dbReference type="Proteomes" id="UP000821837">
    <property type="component" value="Chromosome 5"/>
</dbReference>
<dbReference type="GO" id="GO:0008028">
    <property type="term" value="F:monocarboxylic acid transmembrane transporter activity"/>
    <property type="evidence" value="ECO:0007669"/>
    <property type="project" value="TreeGrafter"/>
</dbReference>
<dbReference type="VEuPathDB" id="VectorBase:RSAN_041958"/>
<dbReference type="EMBL" id="JABSTV010001251">
    <property type="protein sequence ID" value="KAH7952295.1"/>
    <property type="molecule type" value="Genomic_DNA"/>
</dbReference>
<evidence type="ECO:0000313" key="2">
    <source>
        <dbReference type="EMBL" id="KAH7952295.1"/>
    </source>
</evidence>
<accession>A0A9D4PV31</accession>
<gene>
    <name evidence="2" type="ORF">HPB52_021434</name>
</gene>
<feature type="transmembrane region" description="Helical" evidence="1">
    <location>
        <begin position="97"/>
        <end position="119"/>
    </location>
</feature>
<feature type="transmembrane region" description="Helical" evidence="1">
    <location>
        <begin position="431"/>
        <end position="457"/>
    </location>
</feature>
<reference evidence="2" key="1">
    <citation type="journal article" date="2020" name="Cell">
        <title>Large-Scale Comparative Analyses of Tick Genomes Elucidate Their Genetic Diversity and Vector Capacities.</title>
        <authorList>
            <consortium name="Tick Genome and Microbiome Consortium (TIGMIC)"/>
            <person name="Jia N."/>
            <person name="Wang J."/>
            <person name="Shi W."/>
            <person name="Du L."/>
            <person name="Sun Y."/>
            <person name="Zhan W."/>
            <person name="Jiang J.F."/>
            <person name="Wang Q."/>
            <person name="Zhang B."/>
            <person name="Ji P."/>
            <person name="Bell-Sakyi L."/>
            <person name="Cui X.M."/>
            <person name="Yuan T.T."/>
            <person name="Jiang B.G."/>
            <person name="Yang W.F."/>
            <person name="Lam T.T."/>
            <person name="Chang Q.C."/>
            <person name="Ding S.J."/>
            <person name="Wang X.J."/>
            <person name="Zhu J.G."/>
            <person name="Ruan X.D."/>
            <person name="Zhao L."/>
            <person name="Wei J.T."/>
            <person name="Ye R.Z."/>
            <person name="Que T.C."/>
            <person name="Du C.H."/>
            <person name="Zhou Y.H."/>
            <person name="Cheng J.X."/>
            <person name="Dai P.F."/>
            <person name="Guo W.B."/>
            <person name="Han X.H."/>
            <person name="Huang E.J."/>
            <person name="Li L.F."/>
            <person name="Wei W."/>
            <person name="Gao Y.C."/>
            <person name="Liu J.Z."/>
            <person name="Shao H.Z."/>
            <person name="Wang X."/>
            <person name="Wang C.C."/>
            <person name="Yang T.C."/>
            <person name="Huo Q.B."/>
            <person name="Li W."/>
            <person name="Chen H.Y."/>
            <person name="Chen S.E."/>
            <person name="Zhou L.G."/>
            <person name="Ni X.B."/>
            <person name="Tian J.H."/>
            <person name="Sheng Y."/>
            <person name="Liu T."/>
            <person name="Pan Y.S."/>
            <person name="Xia L.Y."/>
            <person name="Li J."/>
            <person name="Zhao F."/>
            <person name="Cao W.C."/>
        </authorList>
    </citation>
    <scope>NUCLEOTIDE SEQUENCE</scope>
    <source>
        <strain evidence="2">Rsan-2018</strain>
    </source>
</reference>
<dbReference type="AlphaFoldDB" id="A0A9D4PV31"/>
<dbReference type="PANTHER" id="PTHR11360:SF303">
    <property type="entry name" value="MAJOR FACILITATOR SUPERFAMILY (MFS) PROFILE DOMAIN-CONTAINING PROTEIN"/>
    <property type="match status" value="1"/>
</dbReference>
<dbReference type="InterPro" id="IPR036259">
    <property type="entry name" value="MFS_trans_sf"/>
</dbReference>
<keyword evidence="1" id="KW-1133">Transmembrane helix</keyword>
<feature type="transmembrane region" description="Helical" evidence="1">
    <location>
        <begin position="179"/>
        <end position="202"/>
    </location>
</feature>
<feature type="transmembrane region" description="Helical" evidence="1">
    <location>
        <begin position="214"/>
        <end position="233"/>
    </location>
</feature>
<organism evidence="2 3">
    <name type="scientific">Rhipicephalus sanguineus</name>
    <name type="common">Brown dog tick</name>
    <name type="synonym">Ixodes sanguineus</name>
    <dbReference type="NCBI Taxonomy" id="34632"/>
    <lineage>
        <taxon>Eukaryota</taxon>
        <taxon>Metazoa</taxon>
        <taxon>Ecdysozoa</taxon>
        <taxon>Arthropoda</taxon>
        <taxon>Chelicerata</taxon>
        <taxon>Arachnida</taxon>
        <taxon>Acari</taxon>
        <taxon>Parasitiformes</taxon>
        <taxon>Ixodida</taxon>
        <taxon>Ixodoidea</taxon>
        <taxon>Ixodidae</taxon>
        <taxon>Rhipicephalinae</taxon>
        <taxon>Rhipicephalus</taxon>
        <taxon>Rhipicephalus</taxon>
    </lineage>
</organism>
<feature type="transmembrane region" description="Helical" evidence="1">
    <location>
        <begin position="343"/>
        <end position="364"/>
    </location>
</feature>
<feature type="transmembrane region" description="Helical" evidence="1">
    <location>
        <begin position="57"/>
        <end position="85"/>
    </location>
</feature>
<dbReference type="PANTHER" id="PTHR11360">
    <property type="entry name" value="MONOCARBOXYLATE TRANSPORTER"/>
    <property type="match status" value="1"/>
</dbReference>
<proteinExistence type="predicted"/>
<dbReference type="InterPro" id="IPR011701">
    <property type="entry name" value="MFS"/>
</dbReference>
<dbReference type="Gene3D" id="1.20.1250.20">
    <property type="entry name" value="MFS general substrate transporter like domains"/>
    <property type="match status" value="1"/>
</dbReference>
<feature type="transmembrane region" description="Helical" evidence="1">
    <location>
        <begin position="408"/>
        <end position="425"/>
    </location>
</feature>
<dbReference type="VEuPathDB" id="VectorBase:RSAN_054757"/>
<evidence type="ECO:0000313" key="3">
    <source>
        <dbReference type="Proteomes" id="UP000821837"/>
    </source>
</evidence>
<feature type="transmembrane region" description="Helical" evidence="1">
    <location>
        <begin position="150"/>
        <end position="172"/>
    </location>
</feature>
<reference evidence="2" key="2">
    <citation type="submission" date="2021-09" db="EMBL/GenBank/DDBJ databases">
        <authorList>
            <person name="Jia N."/>
            <person name="Wang J."/>
            <person name="Shi W."/>
            <person name="Du L."/>
            <person name="Sun Y."/>
            <person name="Zhan W."/>
            <person name="Jiang J."/>
            <person name="Wang Q."/>
            <person name="Zhang B."/>
            <person name="Ji P."/>
            <person name="Sakyi L.B."/>
            <person name="Cui X."/>
            <person name="Yuan T."/>
            <person name="Jiang B."/>
            <person name="Yang W."/>
            <person name="Lam T.T.-Y."/>
            <person name="Chang Q."/>
            <person name="Ding S."/>
            <person name="Wang X."/>
            <person name="Zhu J."/>
            <person name="Ruan X."/>
            <person name="Zhao L."/>
            <person name="Wei J."/>
            <person name="Que T."/>
            <person name="Du C."/>
            <person name="Cheng J."/>
            <person name="Dai P."/>
            <person name="Han X."/>
            <person name="Huang E."/>
            <person name="Gao Y."/>
            <person name="Liu J."/>
            <person name="Shao H."/>
            <person name="Ye R."/>
            <person name="Li L."/>
            <person name="Wei W."/>
            <person name="Wang X."/>
            <person name="Wang C."/>
            <person name="Huo Q."/>
            <person name="Li W."/>
            <person name="Guo W."/>
            <person name="Chen H."/>
            <person name="Chen S."/>
            <person name="Zhou L."/>
            <person name="Zhou L."/>
            <person name="Ni X."/>
            <person name="Tian J."/>
            <person name="Zhou Y."/>
            <person name="Sheng Y."/>
            <person name="Liu T."/>
            <person name="Pan Y."/>
            <person name="Xia L."/>
            <person name="Li J."/>
            <person name="Zhao F."/>
            <person name="Cao W."/>
        </authorList>
    </citation>
    <scope>NUCLEOTIDE SEQUENCE</scope>
    <source>
        <strain evidence="2">Rsan-2018</strain>
        <tissue evidence="2">Larvae</tissue>
    </source>
</reference>
<keyword evidence="3" id="KW-1185">Reference proteome</keyword>
<feature type="transmembrane region" description="Helical" evidence="1">
    <location>
        <begin position="464"/>
        <end position="481"/>
    </location>
</feature>
<keyword evidence="1" id="KW-0812">Transmembrane</keyword>